<reference evidence="1" key="1">
    <citation type="submission" date="2021-06" db="EMBL/GenBank/DDBJ databases">
        <authorList>
            <person name="Kallberg Y."/>
            <person name="Tangrot J."/>
            <person name="Rosling A."/>
        </authorList>
    </citation>
    <scope>NUCLEOTIDE SEQUENCE</scope>
    <source>
        <strain evidence="1">28 12/20/2015</strain>
    </source>
</reference>
<keyword evidence="2" id="KW-1185">Reference proteome</keyword>
<dbReference type="EMBL" id="CAJVPW010004123">
    <property type="protein sequence ID" value="CAG8535251.1"/>
    <property type="molecule type" value="Genomic_DNA"/>
</dbReference>
<evidence type="ECO:0000313" key="1">
    <source>
        <dbReference type="EMBL" id="CAG8535251.1"/>
    </source>
</evidence>
<protein>
    <submittedName>
        <fullName evidence="1">17523_t:CDS:1</fullName>
    </submittedName>
</protein>
<gene>
    <name evidence="1" type="ORF">SPELUC_LOCUS4548</name>
</gene>
<sequence>MNSTILVQEHSGVGAIYTPPSHVTFLTSISDSVKDPTPWKCLVYFLFISLPLSLFAYCWIWATFFFAISTTPFIFLGHFFWLLSAMSWRSLGYIDLVSTRLCYKGEPEQLPNITYKSDYCVAFPPELGGDYTWKCFAYFLLLKWFFAIFTFVAALLLLVLGIFPPLLPFITMCLKKMGEWNYKFARNILINANQKNQITINI</sequence>
<dbReference type="Proteomes" id="UP000789366">
    <property type="component" value="Unassembled WGS sequence"/>
</dbReference>
<accession>A0ACA9LPL1</accession>
<proteinExistence type="predicted"/>
<organism evidence="1 2">
    <name type="scientific">Cetraspora pellucida</name>
    <dbReference type="NCBI Taxonomy" id="1433469"/>
    <lineage>
        <taxon>Eukaryota</taxon>
        <taxon>Fungi</taxon>
        <taxon>Fungi incertae sedis</taxon>
        <taxon>Mucoromycota</taxon>
        <taxon>Glomeromycotina</taxon>
        <taxon>Glomeromycetes</taxon>
        <taxon>Diversisporales</taxon>
        <taxon>Gigasporaceae</taxon>
        <taxon>Cetraspora</taxon>
    </lineage>
</organism>
<comment type="caution">
    <text evidence="1">The sequence shown here is derived from an EMBL/GenBank/DDBJ whole genome shotgun (WGS) entry which is preliminary data.</text>
</comment>
<evidence type="ECO:0000313" key="2">
    <source>
        <dbReference type="Proteomes" id="UP000789366"/>
    </source>
</evidence>
<name>A0ACA9LPL1_9GLOM</name>